<dbReference type="AlphaFoldDB" id="A0A0Q9Y1J2"/>
<dbReference type="EMBL" id="LDJR01000031">
    <property type="protein sequence ID" value="OAK73502.1"/>
    <property type="molecule type" value="Genomic_DNA"/>
</dbReference>
<feature type="transmembrane region" description="Helical" evidence="1">
    <location>
        <begin position="32"/>
        <end position="49"/>
    </location>
</feature>
<sequence>MRKIIGIIIIIFSFLIAIGCLADIKNSPIASIVGLIVICLPLYFIGHLVRTSKEELKRNGVRWLTIFVFCLIILPLIFYTYEHYEILKWQAIDDGKYIFYEPSSNEIGSLSLLFLMALLLLVPIRLFSPELKRKRLMSLIIVVTLLLYGGFRYYTWLDYRGVHEELGLISQNWAGKQTVQSFDQIKEIYIKPNVYHGSLGDPTDETVFTWKMVFMNKNGENTTYSFRSLSKDTLERANRLKAIANEEHTPFIVQKMSNKEREWFDLELELKELEKEPFYDFFLNGRAE</sequence>
<evidence type="ECO:0000313" key="4">
    <source>
        <dbReference type="Proteomes" id="UP000053881"/>
    </source>
</evidence>
<dbReference type="EMBL" id="LGPB01000072">
    <property type="protein sequence ID" value="KRG13785.1"/>
    <property type="molecule type" value="Genomic_DNA"/>
</dbReference>
<keyword evidence="5" id="KW-1185">Reference proteome</keyword>
<feature type="transmembrane region" description="Helical" evidence="1">
    <location>
        <begin position="61"/>
        <end position="81"/>
    </location>
</feature>
<evidence type="ECO:0000313" key="2">
    <source>
        <dbReference type="EMBL" id="KRG13785.1"/>
    </source>
</evidence>
<keyword evidence="1" id="KW-0472">Membrane</keyword>
<reference evidence="2 4" key="2">
    <citation type="submission" date="2015-06" db="EMBL/GenBank/DDBJ databases">
        <title>Genome sequencing project of Bacillus galactosidilyticus PL133.</title>
        <authorList>
            <person name="Gaiero J."/>
            <person name="Nicol R."/>
            <person name="Habash M."/>
        </authorList>
    </citation>
    <scope>NUCLEOTIDE SEQUENCE [LARGE SCALE GENOMIC DNA]</scope>
    <source>
        <strain evidence="2 4">PL133</strain>
    </source>
</reference>
<dbReference type="Proteomes" id="UP000077881">
    <property type="component" value="Unassembled WGS sequence"/>
</dbReference>
<evidence type="ECO:0000313" key="5">
    <source>
        <dbReference type="Proteomes" id="UP000077881"/>
    </source>
</evidence>
<dbReference type="PATRIC" id="fig|217031.4.peg.2599"/>
<reference evidence="3 5" key="1">
    <citation type="submission" date="2015-05" db="EMBL/GenBank/DDBJ databases">
        <title>Comparison of genome.</title>
        <authorList>
            <person name="Zheng Z."/>
            <person name="Sun M."/>
        </authorList>
    </citation>
    <scope>NUCLEOTIDE SEQUENCE [LARGE SCALE GENOMIC DNA]</scope>
    <source>
        <strain evidence="3 5">G25-74</strain>
    </source>
</reference>
<protein>
    <submittedName>
        <fullName evidence="2">Uncharacterized protein</fullName>
    </submittedName>
</protein>
<dbReference type="OrthoDB" id="2933816at2"/>
<accession>A0A0Q9Y1J2</accession>
<dbReference type="Proteomes" id="UP000053881">
    <property type="component" value="Unassembled WGS sequence"/>
</dbReference>
<feature type="transmembrane region" description="Helical" evidence="1">
    <location>
        <begin position="136"/>
        <end position="154"/>
    </location>
</feature>
<dbReference type="PROSITE" id="PS51257">
    <property type="entry name" value="PROKAR_LIPOPROTEIN"/>
    <property type="match status" value="1"/>
</dbReference>
<dbReference type="RefSeq" id="WP_057987066.1">
    <property type="nucleotide sequence ID" value="NZ_JAGGKH010000017.1"/>
</dbReference>
<proteinExistence type="predicted"/>
<name>A0A0Q9Y1J2_9BACI</name>
<dbReference type="STRING" id="217031.ABB05_06600"/>
<keyword evidence="1" id="KW-1133">Transmembrane helix</keyword>
<organism evidence="2 4">
    <name type="scientific">Lederbergia galactosidilytica</name>
    <dbReference type="NCBI Taxonomy" id="217031"/>
    <lineage>
        <taxon>Bacteria</taxon>
        <taxon>Bacillati</taxon>
        <taxon>Bacillota</taxon>
        <taxon>Bacilli</taxon>
        <taxon>Bacillales</taxon>
        <taxon>Bacillaceae</taxon>
        <taxon>Lederbergia</taxon>
    </lineage>
</organism>
<comment type="caution">
    <text evidence="2">The sequence shown here is derived from an EMBL/GenBank/DDBJ whole genome shotgun (WGS) entry which is preliminary data.</text>
</comment>
<keyword evidence="1" id="KW-0812">Transmembrane</keyword>
<feature type="transmembrane region" description="Helical" evidence="1">
    <location>
        <begin position="107"/>
        <end position="124"/>
    </location>
</feature>
<gene>
    <name evidence="3" type="ORF">ABB05_06600</name>
    <name evidence="2" type="ORF">ACA29_07835</name>
</gene>
<evidence type="ECO:0000313" key="3">
    <source>
        <dbReference type="EMBL" id="OAK73502.1"/>
    </source>
</evidence>
<evidence type="ECO:0000256" key="1">
    <source>
        <dbReference type="SAM" id="Phobius"/>
    </source>
</evidence>